<dbReference type="EMBL" id="FNFL01000001">
    <property type="protein sequence ID" value="SDJ75944.1"/>
    <property type="molecule type" value="Genomic_DNA"/>
</dbReference>
<accession>A0A1G8WCI9</accession>
<name>A0A1G8WCI9_9BACI</name>
<dbReference type="InterPro" id="IPR001940">
    <property type="entry name" value="Peptidase_S1C"/>
</dbReference>
<keyword evidence="4" id="KW-1133">Transmembrane helix</keyword>
<organism evidence="5 6">
    <name type="scientific">Sediminibacillus albus</name>
    <dbReference type="NCBI Taxonomy" id="407036"/>
    <lineage>
        <taxon>Bacteria</taxon>
        <taxon>Bacillati</taxon>
        <taxon>Bacillota</taxon>
        <taxon>Bacilli</taxon>
        <taxon>Bacillales</taxon>
        <taxon>Bacillaceae</taxon>
        <taxon>Sediminibacillus</taxon>
    </lineage>
</organism>
<feature type="transmembrane region" description="Helical" evidence="4">
    <location>
        <begin position="6"/>
        <end position="27"/>
    </location>
</feature>
<dbReference type="SUPFAM" id="SSF50494">
    <property type="entry name" value="Trypsin-like serine proteases"/>
    <property type="match status" value="1"/>
</dbReference>
<keyword evidence="4" id="KW-0812">Transmembrane</keyword>
<dbReference type="InterPro" id="IPR009003">
    <property type="entry name" value="Peptidase_S1_PA"/>
</dbReference>
<proteinExistence type="predicted"/>
<dbReference type="PANTHER" id="PTHR43343:SF3">
    <property type="entry name" value="PROTEASE DO-LIKE 8, CHLOROPLASTIC"/>
    <property type="match status" value="1"/>
</dbReference>
<dbReference type="RefSeq" id="WP_093211096.1">
    <property type="nucleotide sequence ID" value="NZ_FNFL01000001.1"/>
</dbReference>
<dbReference type="PRINTS" id="PR00834">
    <property type="entry name" value="PROTEASES2C"/>
</dbReference>
<keyword evidence="3" id="KW-0720">Serine protease</keyword>
<keyword evidence="4" id="KW-0472">Membrane</keyword>
<dbReference type="GO" id="GO:0004252">
    <property type="term" value="F:serine-type endopeptidase activity"/>
    <property type="evidence" value="ECO:0007669"/>
    <property type="project" value="InterPro"/>
</dbReference>
<evidence type="ECO:0000256" key="2">
    <source>
        <dbReference type="ARBA" id="ARBA00022801"/>
    </source>
</evidence>
<evidence type="ECO:0000313" key="5">
    <source>
        <dbReference type="EMBL" id="SDJ75944.1"/>
    </source>
</evidence>
<evidence type="ECO:0000313" key="6">
    <source>
        <dbReference type="Proteomes" id="UP000198694"/>
    </source>
</evidence>
<dbReference type="GO" id="GO:0006508">
    <property type="term" value="P:proteolysis"/>
    <property type="evidence" value="ECO:0007669"/>
    <property type="project" value="UniProtKB-KW"/>
</dbReference>
<evidence type="ECO:0000256" key="3">
    <source>
        <dbReference type="ARBA" id="ARBA00022825"/>
    </source>
</evidence>
<evidence type="ECO:0000256" key="1">
    <source>
        <dbReference type="ARBA" id="ARBA00022670"/>
    </source>
</evidence>
<dbReference type="OrthoDB" id="189537at2"/>
<keyword evidence="1" id="KW-0645">Protease</keyword>
<evidence type="ECO:0000256" key="4">
    <source>
        <dbReference type="SAM" id="Phobius"/>
    </source>
</evidence>
<gene>
    <name evidence="5" type="ORF">SAMN05216243_0701</name>
</gene>
<keyword evidence="2" id="KW-0378">Hydrolase</keyword>
<dbReference type="Gene3D" id="2.40.10.120">
    <property type="match status" value="1"/>
</dbReference>
<dbReference type="Proteomes" id="UP000198694">
    <property type="component" value="Unassembled WGS sequence"/>
</dbReference>
<dbReference type="PANTHER" id="PTHR43343">
    <property type="entry name" value="PEPTIDASE S12"/>
    <property type="match status" value="1"/>
</dbReference>
<protein>
    <submittedName>
        <fullName evidence="5">Trypsin-like peptidase domain-containing protein</fullName>
    </submittedName>
</protein>
<keyword evidence="6" id="KW-1185">Reference proteome</keyword>
<sequence length="381" mass="42742">MKNKQIYLPILITVILLLAGGTAIYFIHDNWSSKPLDVKNTLAHQVEEQPDTVNLKSIIHQSQKNVVQVEALDKWNEKIGSGFLYNNKGDIITNAHVVKDAEAIYVKTANAHTYTAALVGVGKKLDIAVIRVPQLANQAPAEMDPNFEAELGEEIIAVGSPLGFQNSVTLGIISGINRSFTIDNFEYKNVYQISAQITHGNSGGPLIDRASGKVIAINSAGTDEGNIGFSIPIQQVMDQAETWSEAAEDKELEYESVAENAQEVEPEKLQQDAKYMINYFFESLSIRDFINAYTLLGSEWQMETDYQQFREDYVYIVDTKTSEMTTSFDEESNQVTVTMQVEHEERNTNQKTAVKNYHYTFKVGYENDQVRLLSGTREEIS</sequence>
<dbReference type="InterPro" id="IPR051201">
    <property type="entry name" value="Chloro_Bact_Ser_Proteases"/>
</dbReference>
<reference evidence="5 6" key="1">
    <citation type="submission" date="2016-10" db="EMBL/GenBank/DDBJ databases">
        <authorList>
            <person name="de Groot N.N."/>
        </authorList>
    </citation>
    <scope>NUCLEOTIDE SEQUENCE [LARGE SCALE GENOMIC DNA]</scope>
    <source>
        <strain evidence="5 6">CGMCC 1.6502</strain>
    </source>
</reference>
<dbReference type="AlphaFoldDB" id="A0A1G8WCI9"/>
<dbReference type="STRING" id="407036.SAMN05216243_0701"/>
<dbReference type="Pfam" id="PF13365">
    <property type="entry name" value="Trypsin_2"/>
    <property type="match status" value="1"/>
</dbReference>